<dbReference type="Gene3D" id="3.60.15.10">
    <property type="entry name" value="Ribonuclease Z/Hydroxyacylglutathione hydrolase-like"/>
    <property type="match status" value="1"/>
</dbReference>
<dbReference type="InterPro" id="IPR011842">
    <property type="entry name" value="PQQ_synth_PqqB"/>
</dbReference>
<dbReference type="NCBIfam" id="TIGR02108">
    <property type="entry name" value="PQQ_syn_pqqB"/>
    <property type="match status" value="1"/>
</dbReference>
<dbReference type="EMBL" id="FOZW01000005">
    <property type="protein sequence ID" value="SFS79560.1"/>
    <property type="molecule type" value="Genomic_DNA"/>
</dbReference>
<evidence type="ECO:0000256" key="2">
    <source>
        <dbReference type="ARBA" id="ARBA00008481"/>
    </source>
</evidence>
<dbReference type="UniPathway" id="UPA00539"/>
<evidence type="ECO:0000313" key="8">
    <source>
        <dbReference type="EMBL" id="SFS79560.1"/>
    </source>
</evidence>
<dbReference type="GO" id="GO:0018189">
    <property type="term" value="P:pyrroloquinoline quinone biosynthetic process"/>
    <property type="evidence" value="ECO:0007669"/>
    <property type="project" value="UniProtKB-UniRule"/>
</dbReference>
<evidence type="ECO:0000256" key="4">
    <source>
        <dbReference type="ARBA" id="ARBA00022448"/>
    </source>
</evidence>
<evidence type="ECO:0000313" key="9">
    <source>
        <dbReference type="Proteomes" id="UP000199392"/>
    </source>
</evidence>
<evidence type="ECO:0000256" key="1">
    <source>
        <dbReference type="ARBA" id="ARBA00004886"/>
    </source>
</evidence>
<keyword evidence="5 6" id="KW-0884">PQQ biosynthesis</keyword>
<feature type="domain" description="Metallo-beta-lactamase" evidence="7">
    <location>
        <begin position="52"/>
        <end position="266"/>
    </location>
</feature>
<sequence>MQQFRARILGAAAGGGLPQWNCGCENCRMARAGDIPAQTQSSLAVSANGTDWAILNASPDIRVQLAASPELHPTGLREMPLRSVLVTNGDIDHVAGLLTLREMQPFTLFATPGIHKVIAGNPVFAALNATVVTRAALALETPAEIAPGLTATLFAVPGKVPLYMEDGEVETALMGEQTVGVELTVGAARAFYIPGCARLDETLRARLTGAALVFFDGTLWRDDEMIAAGLGQKTGRRMGHMSMSGPSGSISAFDGLDVGRKVFVHMNNTNPVLRPDAPERAEAEAAGWIIGQDGLELTA</sequence>
<gene>
    <name evidence="6" type="primary">pqqB</name>
    <name evidence="8" type="ORF">SAMN04488050_10511</name>
</gene>
<dbReference type="STRING" id="311180.SAMN04488050_10511"/>
<name>A0A1I6SRP3_9RHOB</name>
<organism evidence="8 9">
    <name type="scientific">Alloyangia pacifica</name>
    <dbReference type="NCBI Taxonomy" id="311180"/>
    <lineage>
        <taxon>Bacteria</taxon>
        <taxon>Pseudomonadati</taxon>
        <taxon>Pseudomonadota</taxon>
        <taxon>Alphaproteobacteria</taxon>
        <taxon>Rhodobacterales</taxon>
        <taxon>Roseobacteraceae</taxon>
        <taxon>Alloyangia</taxon>
    </lineage>
</organism>
<protein>
    <recommendedName>
        <fullName evidence="3 6">Coenzyme PQQ synthesis protein B</fullName>
    </recommendedName>
    <alternativeName>
        <fullName evidence="6">Pyrroloquinoline quinone biosynthesis protein B</fullName>
    </alternativeName>
</protein>
<dbReference type="Proteomes" id="UP000199392">
    <property type="component" value="Unassembled WGS sequence"/>
</dbReference>
<proteinExistence type="inferred from homology"/>
<comment type="function">
    <text evidence="6">May be involved in the transport of PQQ or its precursor to the periplasm.</text>
</comment>
<keyword evidence="4 6" id="KW-0813">Transport</keyword>
<dbReference type="InterPro" id="IPR001279">
    <property type="entry name" value="Metallo-B-lactamas"/>
</dbReference>
<dbReference type="OrthoDB" id="9778305at2"/>
<reference evidence="9" key="1">
    <citation type="submission" date="2016-10" db="EMBL/GenBank/DDBJ databases">
        <authorList>
            <person name="Varghese N."/>
            <person name="Submissions S."/>
        </authorList>
    </citation>
    <scope>NUCLEOTIDE SEQUENCE [LARGE SCALE GENOMIC DNA]</scope>
    <source>
        <strain evidence="9">DSM 26894</strain>
    </source>
</reference>
<dbReference type="InterPro" id="IPR036866">
    <property type="entry name" value="RibonucZ/Hydroxyglut_hydro"/>
</dbReference>
<evidence type="ECO:0000256" key="3">
    <source>
        <dbReference type="ARBA" id="ARBA00015084"/>
    </source>
</evidence>
<comment type="similarity">
    <text evidence="2 6">Belongs to the PqqB family.</text>
</comment>
<keyword evidence="9" id="KW-1185">Reference proteome</keyword>
<evidence type="ECO:0000256" key="6">
    <source>
        <dbReference type="HAMAP-Rule" id="MF_00653"/>
    </source>
</evidence>
<dbReference type="Pfam" id="PF12706">
    <property type="entry name" value="Lactamase_B_2"/>
    <property type="match status" value="1"/>
</dbReference>
<dbReference type="HAMAP" id="MF_00653">
    <property type="entry name" value="PQQ_syn_PqqB"/>
    <property type="match status" value="1"/>
</dbReference>
<evidence type="ECO:0000259" key="7">
    <source>
        <dbReference type="Pfam" id="PF12706"/>
    </source>
</evidence>
<evidence type="ECO:0000256" key="5">
    <source>
        <dbReference type="ARBA" id="ARBA00022905"/>
    </source>
</evidence>
<dbReference type="AlphaFoldDB" id="A0A1I6SRP3"/>
<dbReference type="SUPFAM" id="SSF56281">
    <property type="entry name" value="Metallo-hydrolase/oxidoreductase"/>
    <property type="match status" value="1"/>
</dbReference>
<accession>A0A1I6SRP3</accession>
<dbReference type="RefSeq" id="WP_092424112.1">
    <property type="nucleotide sequence ID" value="NZ_FNCL01000005.1"/>
</dbReference>
<comment type="pathway">
    <text evidence="1 6">Cofactor biosynthesis; pyrroloquinoline quinone biosynthesis.</text>
</comment>